<proteinExistence type="predicted"/>
<dbReference type="PANTHER" id="PTHR43764:SF1">
    <property type="entry name" value="MOLYBDOPTERIN MOLYBDOTRANSFERASE"/>
    <property type="match status" value="1"/>
</dbReference>
<dbReference type="InterPro" id="IPR036425">
    <property type="entry name" value="MoaB/Mog-like_dom_sf"/>
</dbReference>
<evidence type="ECO:0000259" key="3">
    <source>
        <dbReference type="SMART" id="SM00852"/>
    </source>
</evidence>
<dbReference type="Pfam" id="PF00994">
    <property type="entry name" value="MoCF_biosynth"/>
    <property type="match status" value="1"/>
</dbReference>
<evidence type="ECO:0000313" key="5">
    <source>
        <dbReference type="Proteomes" id="UP000315628"/>
    </source>
</evidence>
<organism evidence="4 5">
    <name type="scientific">Marihabitans asiaticum</name>
    <dbReference type="NCBI Taxonomy" id="415218"/>
    <lineage>
        <taxon>Bacteria</taxon>
        <taxon>Bacillati</taxon>
        <taxon>Actinomycetota</taxon>
        <taxon>Actinomycetes</taxon>
        <taxon>Micrococcales</taxon>
        <taxon>Intrasporangiaceae</taxon>
        <taxon>Marihabitans</taxon>
    </lineage>
</organism>
<comment type="caution">
    <text evidence="4">The sequence shown here is derived from an EMBL/GenBank/DDBJ whole genome shotgun (WGS) entry which is preliminary data.</text>
</comment>
<dbReference type="SMART" id="SM00852">
    <property type="entry name" value="MoCF_biosynth"/>
    <property type="match status" value="1"/>
</dbReference>
<dbReference type="OrthoDB" id="9794429at2"/>
<reference evidence="4 5" key="1">
    <citation type="submission" date="2019-06" db="EMBL/GenBank/DDBJ databases">
        <title>Sequencing the genomes of 1000 actinobacteria strains.</title>
        <authorList>
            <person name="Klenk H.-P."/>
        </authorList>
    </citation>
    <scope>NUCLEOTIDE SEQUENCE [LARGE SCALE GENOMIC DNA]</scope>
    <source>
        <strain evidence="4 5">DSM 18935</strain>
    </source>
</reference>
<dbReference type="SUPFAM" id="SSF53218">
    <property type="entry name" value="Molybdenum cofactor biosynthesis proteins"/>
    <property type="match status" value="1"/>
</dbReference>
<dbReference type="AlphaFoldDB" id="A0A560W8B9"/>
<dbReference type="InterPro" id="IPR051920">
    <property type="entry name" value="MPT_Adenylyltrnsfr/MoaC-Rel"/>
</dbReference>
<dbReference type="InterPro" id="IPR001453">
    <property type="entry name" value="MoaB/Mog_dom"/>
</dbReference>
<dbReference type="RefSeq" id="WP_144857828.1">
    <property type="nucleotide sequence ID" value="NZ_BAAAYT010000002.1"/>
</dbReference>
<dbReference type="Proteomes" id="UP000315628">
    <property type="component" value="Unassembled WGS sequence"/>
</dbReference>
<evidence type="ECO:0000256" key="1">
    <source>
        <dbReference type="ARBA" id="ARBA00005046"/>
    </source>
</evidence>
<gene>
    <name evidence="4" type="ORF">FB557_2398</name>
</gene>
<dbReference type="GO" id="GO:0006777">
    <property type="term" value="P:Mo-molybdopterin cofactor biosynthetic process"/>
    <property type="evidence" value="ECO:0007669"/>
    <property type="project" value="UniProtKB-KW"/>
</dbReference>
<accession>A0A560W8B9</accession>
<name>A0A560W8B9_9MICO</name>
<keyword evidence="5" id="KW-1185">Reference proteome</keyword>
<dbReference type="EMBL" id="VIUW01000004">
    <property type="protein sequence ID" value="TWD13765.1"/>
    <property type="molecule type" value="Genomic_DNA"/>
</dbReference>
<sequence>MRAAVITVSDRSAAGERDDRSGPRAVEMLEAKGYEPHLVVVPDGRASVAGAIRDALDAGARLVVTSGGTGVGPRDETPEGTSAVIDAELPGVAELLRSTGAEHTPFAVLSRGVVGVVRASEHHGGALVVNLPGSPSAVAEGLDVVLPLAGHVLDQLVGGDH</sequence>
<dbReference type="CDD" id="cd00886">
    <property type="entry name" value="MogA_MoaB"/>
    <property type="match status" value="1"/>
</dbReference>
<keyword evidence="2" id="KW-0501">Molybdenum cofactor biosynthesis</keyword>
<dbReference type="Gene3D" id="3.40.980.10">
    <property type="entry name" value="MoaB/Mog-like domain"/>
    <property type="match status" value="1"/>
</dbReference>
<dbReference type="PANTHER" id="PTHR43764">
    <property type="entry name" value="MOLYBDENUM COFACTOR BIOSYNTHESIS"/>
    <property type="match status" value="1"/>
</dbReference>
<dbReference type="NCBIfam" id="TIGR00177">
    <property type="entry name" value="molyb_syn"/>
    <property type="match status" value="1"/>
</dbReference>
<comment type="pathway">
    <text evidence="1">Cofactor biosynthesis; molybdopterin biosynthesis.</text>
</comment>
<evidence type="ECO:0000256" key="2">
    <source>
        <dbReference type="ARBA" id="ARBA00023150"/>
    </source>
</evidence>
<evidence type="ECO:0000313" key="4">
    <source>
        <dbReference type="EMBL" id="TWD13765.1"/>
    </source>
</evidence>
<protein>
    <submittedName>
        <fullName evidence="4">Molybdenum cofactor synthesis domain-containing protein</fullName>
    </submittedName>
</protein>
<feature type="domain" description="MoaB/Mog" evidence="3">
    <location>
        <begin position="4"/>
        <end position="152"/>
    </location>
</feature>